<reference evidence="2 3" key="1">
    <citation type="submission" date="2021-06" db="EMBL/GenBank/DDBJ databases">
        <title>Caerostris extrusa draft genome.</title>
        <authorList>
            <person name="Kono N."/>
            <person name="Arakawa K."/>
        </authorList>
    </citation>
    <scope>NUCLEOTIDE SEQUENCE [LARGE SCALE GENOMIC DNA]</scope>
</reference>
<dbReference type="Proteomes" id="UP001054945">
    <property type="component" value="Unassembled WGS sequence"/>
</dbReference>
<feature type="compositionally biased region" description="Basic residues" evidence="1">
    <location>
        <begin position="29"/>
        <end position="42"/>
    </location>
</feature>
<organism evidence="2 3">
    <name type="scientific">Caerostris extrusa</name>
    <name type="common">Bark spider</name>
    <name type="synonym">Caerostris bankana</name>
    <dbReference type="NCBI Taxonomy" id="172846"/>
    <lineage>
        <taxon>Eukaryota</taxon>
        <taxon>Metazoa</taxon>
        <taxon>Ecdysozoa</taxon>
        <taxon>Arthropoda</taxon>
        <taxon>Chelicerata</taxon>
        <taxon>Arachnida</taxon>
        <taxon>Araneae</taxon>
        <taxon>Araneomorphae</taxon>
        <taxon>Entelegynae</taxon>
        <taxon>Araneoidea</taxon>
        <taxon>Araneidae</taxon>
        <taxon>Caerostris</taxon>
    </lineage>
</organism>
<evidence type="ECO:0000313" key="2">
    <source>
        <dbReference type="EMBL" id="GIY53386.1"/>
    </source>
</evidence>
<feature type="region of interest" description="Disordered" evidence="1">
    <location>
        <begin position="1"/>
        <end position="59"/>
    </location>
</feature>
<dbReference type="EMBL" id="BPLR01012357">
    <property type="protein sequence ID" value="GIY53386.1"/>
    <property type="molecule type" value="Genomic_DNA"/>
</dbReference>
<proteinExistence type="predicted"/>
<sequence length="59" mass="6408">MASPTSDTSSRTHMTDTSSSSGDCSIGSPHRRTRTVSPHHNRSLSFQEHEETHSSANPV</sequence>
<name>A0AAV4U6P8_CAEEX</name>
<keyword evidence="3" id="KW-1185">Reference proteome</keyword>
<evidence type="ECO:0000256" key="1">
    <source>
        <dbReference type="SAM" id="MobiDB-lite"/>
    </source>
</evidence>
<evidence type="ECO:0000313" key="3">
    <source>
        <dbReference type="Proteomes" id="UP001054945"/>
    </source>
</evidence>
<dbReference type="AlphaFoldDB" id="A0AAV4U6P8"/>
<feature type="compositionally biased region" description="Low complexity" evidence="1">
    <location>
        <begin position="15"/>
        <end position="28"/>
    </location>
</feature>
<comment type="caution">
    <text evidence="2">The sequence shown here is derived from an EMBL/GenBank/DDBJ whole genome shotgun (WGS) entry which is preliminary data.</text>
</comment>
<accession>A0AAV4U6P8</accession>
<protein>
    <submittedName>
        <fullName evidence="2">Uncharacterized protein</fullName>
    </submittedName>
</protein>
<feature type="non-terminal residue" evidence="2">
    <location>
        <position position="59"/>
    </location>
</feature>
<feature type="compositionally biased region" description="Polar residues" evidence="1">
    <location>
        <begin position="1"/>
        <end position="12"/>
    </location>
</feature>
<gene>
    <name evidence="2" type="ORF">CEXT_88601</name>
</gene>